<dbReference type="Gene3D" id="1.10.150.670">
    <property type="entry name" value="Crossover junction endonuclease EME1, DNA-binding domain"/>
    <property type="match status" value="1"/>
</dbReference>
<dbReference type="InterPro" id="IPR027421">
    <property type="entry name" value="DNA_pol_lamdba_lyase_dom_sf"/>
</dbReference>
<dbReference type="SUPFAM" id="SSF47802">
    <property type="entry name" value="DNA polymerase beta, N-terminal domain-like"/>
    <property type="match status" value="1"/>
</dbReference>
<feature type="compositionally biased region" description="Polar residues" evidence="14">
    <location>
        <begin position="110"/>
        <end position="119"/>
    </location>
</feature>
<gene>
    <name evidence="17" type="ORF">OSB1V03_LOCUS13360</name>
</gene>
<dbReference type="GO" id="GO:0006308">
    <property type="term" value="P:DNA catabolic process"/>
    <property type="evidence" value="ECO:0007669"/>
    <property type="project" value="UniProtKB-UniRule"/>
</dbReference>
<dbReference type="GO" id="GO:0003677">
    <property type="term" value="F:DNA binding"/>
    <property type="evidence" value="ECO:0007669"/>
    <property type="project" value="UniProtKB-UniRule"/>
</dbReference>
<evidence type="ECO:0000256" key="11">
    <source>
        <dbReference type="ARBA" id="ARBA00023204"/>
    </source>
</evidence>
<keyword evidence="6 13" id="KW-0255">Endonuclease</keyword>
<dbReference type="GO" id="GO:0008821">
    <property type="term" value="F:crossover junction DNA endonuclease activity"/>
    <property type="evidence" value="ECO:0007669"/>
    <property type="project" value="UniProtKB-UniRule"/>
</dbReference>
<keyword evidence="15" id="KW-0812">Transmembrane</keyword>
<feature type="domain" description="ERCC4" evidence="16">
    <location>
        <begin position="284"/>
        <end position="397"/>
    </location>
</feature>
<dbReference type="PANTHER" id="PTHR13451:SF0">
    <property type="entry name" value="CROSSOVER JUNCTION ENDONUCLEASE MUS81"/>
    <property type="match status" value="1"/>
</dbReference>
<dbReference type="SUPFAM" id="SSF52980">
    <property type="entry name" value="Restriction endonuclease-like"/>
    <property type="match status" value="1"/>
</dbReference>
<feature type="region of interest" description="Disordered" evidence="14">
    <location>
        <begin position="82"/>
        <end position="125"/>
    </location>
</feature>
<proteinExistence type="inferred from homology"/>
<accession>A0A7R9Q549</accession>
<keyword evidence="15" id="KW-1133">Transmembrane helix</keyword>
<keyword evidence="8 13" id="KW-0378">Hydrolase</keyword>
<evidence type="ECO:0000256" key="2">
    <source>
        <dbReference type="ARBA" id="ARBA00004123"/>
    </source>
</evidence>
<reference evidence="17" key="1">
    <citation type="submission" date="2020-11" db="EMBL/GenBank/DDBJ databases">
        <authorList>
            <person name="Tran Van P."/>
        </authorList>
    </citation>
    <scope>NUCLEOTIDE SEQUENCE</scope>
</reference>
<keyword evidence="4 13" id="KW-0540">Nuclease</keyword>
<dbReference type="SMART" id="SM00891">
    <property type="entry name" value="ERCC4"/>
    <property type="match status" value="1"/>
</dbReference>
<dbReference type="InterPro" id="IPR036388">
    <property type="entry name" value="WH-like_DNA-bd_sf"/>
</dbReference>
<dbReference type="Pfam" id="PF21292">
    <property type="entry name" value="EME1-MUS81_C"/>
    <property type="match status" value="1"/>
</dbReference>
<dbReference type="GO" id="GO:0031297">
    <property type="term" value="P:replication fork processing"/>
    <property type="evidence" value="ECO:0007669"/>
    <property type="project" value="UniProtKB-ARBA"/>
</dbReference>
<keyword evidence="15" id="KW-0472">Membrane</keyword>
<keyword evidence="9 13" id="KW-0460">Magnesium</keyword>
<comment type="similarity">
    <text evidence="3 13">Belongs to the XPF family.</text>
</comment>
<evidence type="ECO:0000256" key="10">
    <source>
        <dbReference type="ARBA" id="ARBA00023172"/>
    </source>
</evidence>
<dbReference type="InterPro" id="IPR006166">
    <property type="entry name" value="ERCC4_domain"/>
</dbReference>
<name>A0A7R9Q549_9ACAR</name>
<dbReference type="PANTHER" id="PTHR13451">
    <property type="entry name" value="CLASS II CROSSOVER JUNCTION ENDONUCLEASE MUS81"/>
    <property type="match status" value="1"/>
</dbReference>
<feature type="non-terminal residue" evidence="17">
    <location>
        <position position="758"/>
    </location>
</feature>
<dbReference type="EMBL" id="CAJPIZ010011873">
    <property type="protein sequence ID" value="CAG2113391.1"/>
    <property type="molecule type" value="Genomic_DNA"/>
</dbReference>
<keyword evidence="11 13" id="KW-0234">DNA repair</keyword>
<comment type="cofactor">
    <cofactor evidence="1 13">
        <name>Mg(2+)</name>
        <dbReference type="ChEBI" id="CHEBI:18420"/>
    </cofactor>
</comment>
<keyword evidence="5 13" id="KW-0479">Metal-binding</keyword>
<dbReference type="AlphaFoldDB" id="A0A7R9Q549"/>
<evidence type="ECO:0000256" key="12">
    <source>
        <dbReference type="ARBA" id="ARBA00023242"/>
    </source>
</evidence>
<protein>
    <recommendedName>
        <fullName evidence="13">Crossover junction endonuclease MUS81</fullName>
        <ecNumber evidence="13">3.1.22.-</ecNumber>
    </recommendedName>
</protein>
<feature type="region of interest" description="Disordered" evidence="14">
    <location>
        <begin position="223"/>
        <end position="269"/>
    </location>
</feature>
<dbReference type="GO" id="GO:0048257">
    <property type="term" value="F:3'-flap endonuclease activity"/>
    <property type="evidence" value="ECO:0007669"/>
    <property type="project" value="TreeGrafter"/>
</dbReference>
<dbReference type="GO" id="GO:0048476">
    <property type="term" value="C:Holliday junction resolvase complex"/>
    <property type="evidence" value="ECO:0007669"/>
    <property type="project" value="UniProtKB-UniRule"/>
</dbReference>
<dbReference type="InterPro" id="IPR011335">
    <property type="entry name" value="Restrct_endonuc-II-like"/>
</dbReference>
<dbReference type="GO" id="GO:0046872">
    <property type="term" value="F:metal ion binding"/>
    <property type="evidence" value="ECO:0007669"/>
    <property type="project" value="UniProtKB-UniRule"/>
</dbReference>
<dbReference type="FunFam" id="1.10.150.110:FF:000001">
    <property type="entry name" value="Putative Crossover junction endonuclease MUS81"/>
    <property type="match status" value="1"/>
</dbReference>
<evidence type="ECO:0000256" key="6">
    <source>
        <dbReference type="ARBA" id="ARBA00022759"/>
    </source>
</evidence>
<evidence type="ECO:0000256" key="7">
    <source>
        <dbReference type="ARBA" id="ARBA00022763"/>
    </source>
</evidence>
<dbReference type="Pfam" id="PF14716">
    <property type="entry name" value="HHH_8"/>
    <property type="match status" value="1"/>
</dbReference>
<evidence type="ECO:0000256" key="5">
    <source>
        <dbReference type="ARBA" id="ARBA00022723"/>
    </source>
</evidence>
<evidence type="ECO:0000256" key="15">
    <source>
        <dbReference type="SAM" id="Phobius"/>
    </source>
</evidence>
<evidence type="ECO:0000259" key="16">
    <source>
        <dbReference type="SMART" id="SM00891"/>
    </source>
</evidence>
<organism evidence="17">
    <name type="scientific">Medioppia subpectinata</name>
    <dbReference type="NCBI Taxonomy" id="1979941"/>
    <lineage>
        <taxon>Eukaryota</taxon>
        <taxon>Metazoa</taxon>
        <taxon>Ecdysozoa</taxon>
        <taxon>Arthropoda</taxon>
        <taxon>Chelicerata</taxon>
        <taxon>Arachnida</taxon>
        <taxon>Acari</taxon>
        <taxon>Acariformes</taxon>
        <taxon>Sarcoptiformes</taxon>
        <taxon>Oribatida</taxon>
        <taxon>Brachypylina</taxon>
        <taxon>Oppioidea</taxon>
        <taxon>Oppiidae</taxon>
        <taxon>Medioppia</taxon>
    </lineage>
</organism>
<dbReference type="OrthoDB" id="5963188at2759"/>
<dbReference type="Proteomes" id="UP000759131">
    <property type="component" value="Unassembled WGS sequence"/>
</dbReference>
<dbReference type="EMBL" id="OC866448">
    <property type="protein sequence ID" value="CAD7632961.1"/>
    <property type="molecule type" value="Genomic_DNA"/>
</dbReference>
<keyword evidence="18" id="KW-1185">Reference proteome</keyword>
<dbReference type="Gene3D" id="1.10.10.10">
    <property type="entry name" value="Winged helix-like DNA-binding domain superfamily/Winged helix DNA-binding domain"/>
    <property type="match status" value="1"/>
</dbReference>
<dbReference type="GO" id="GO:0005634">
    <property type="term" value="C:nucleus"/>
    <property type="evidence" value="ECO:0007669"/>
    <property type="project" value="UniProtKB-SubCell"/>
</dbReference>
<evidence type="ECO:0000256" key="9">
    <source>
        <dbReference type="ARBA" id="ARBA00022842"/>
    </source>
</evidence>
<comment type="subunit">
    <text evidence="13">Interacts with EME1.</text>
</comment>
<evidence type="ECO:0000256" key="1">
    <source>
        <dbReference type="ARBA" id="ARBA00001946"/>
    </source>
</evidence>
<evidence type="ECO:0000256" key="8">
    <source>
        <dbReference type="ARBA" id="ARBA00022801"/>
    </source>
</evidence>
<evidence type="ECO:0000313" key="18">
    <source>
        <dbReference type="Proteomes" id="UP000759131"/>
    </source>
</evidence>
<feature type="transmembrane region" description="Helical" evidence="15">
    <location>
        <begin position="662"/>
        <end position="686"/>
    </location>
</feature>
<evidence type="ECO:0000256" key="14">
    <source>
        <dbReference type="SAM" id="MobiDB-lite"/>
    </source>
</evidence>
<evidence type="ECO:0000256" key="13">
    <source>
        <dbReference type="RuleBase" id="RU369042"/>
    </source>
</evidence>
<keyword evidence="7 13" id="KW-0227">DNA damage</keyword>
<dbReference type="InterPro" id="IPR047416">
    <property type="entry name" value="XPF_nuclease_Mus81"/>
</dbReference>
<dbReference type="InterPro" id="IPR010996">
    <property type="entry name" value="HHH_MUS81"/>
</dbReference>
<keyword evidence="10 13" id="KW-0233">DNA recombination</keyword>
<evidence type="ECO:0000313" key="17">
    <source>
        <dbReference type="EMBL" id="CAD7632961.1"/>
    </source>
</evidence>
<dbReference type="Gene3D" id="3.40.50.10130">
    <property type="match status" value="1"/>
</dbReference>
<dbReference type="Gene3D" id="1.10.150.110">
    <property type="entry name" value="DNA polymerase beta, N-terminal domain-like"/>
    <property type="match status" value="1"/>
</dbReference>
<dbReference type="InterPro" id="IPR042530">
    <property type="entry name" value="EME1/EME2_C"/>
</dbReference>
<dbReference type="GO" id="GO:0000712">
    <property type="term" value="P:resolution of meiotic recombination intermediates"/>
    <property type="evidence" value="ECO:0007669"/>
    <property type="project" value="TreeGrafter"/>
</dbReference>
<dbReference type="GO" id="GO:0000727">
    <property type="term" value="P:double-strand break repair via break-induced replication"/>
    <property type="evidence" value="ECO:0007669"/>
    <property type="project" value="UniProtKB-UniRule"/>
</dbReference>
<sequence>MSTKSNANQLFTKWLTEWRNSAKDVGSKMEFVYNKALRSLREHPNPLATGQECRQLKGFGEKICQRIDQKLAQMNGTNQISTETNNEVTVRREERQITDLLPQKKKRQLKNTPNKTSSPLKKVAKTKRNTNYIPSEGSGAYGILMALIRSELEDSVDSLGKSELQNLAQEFTCCSYCSPYLPSVISPTVLSGRDLALKLYQMVKENNQSAESDEQVLDVICDESDDQSPDSESIFPESLVPNPFVRSNSQTTVESRSHASTQSSSSTNRVNDGFVLEANTYDIVLCVDTREQTSGVNRDMRKTALMAVLQQNGVRVEMRTLSVGDFAWIAKQRVDLGPNIATINSRSRRELIMDYVIERKRIDDLASSLKDRRWDEQKYRLINSGVRKPSYVIEYFGSQTKRGDFGGIKYETLDQAITNAEVDGFAVKRCDSYDDTIRYLTLMTRYLESSFKDKSLYSCSREEMINKEVSNDHFMSYNEFDRNANKITNFTVNEMFLKHLLQIKAISVIKAKVIVENYPTLQSLLDAFSIPETLKEKQNLLSSLKSGLMDRNFGPNLSKKIYNHYCNQSDLSLFSTNSDFIVGFGRDLIRAIHLSQFLVNSLAYLFAETLQLSALLSGGQRVRDERSDEEYYNAYNEYYNSVERKRERNEMNTILVEPEITLWQVMLPFLISSWIIIAIILVCICVHPLESLECQGYHLHPLESLECQGYHRMNARLEKLEKPGLYITPEGNHEYYTPDADEEAVSRNIADRLGADQT</sequence>
<dbReference type="EC" id="3.1.22.-" evidence="13"/>
<comment type="subcellular location">
    <subcellularLocation>
        <location evidence="2 13">Nucleus</location>
    </subcellularLocation>
</comment>
<feature type="compositionally biased region" description="Polar residues" evidence="14">
    <location>
        <begin position="245"/>
        <end position="254"/>
    </location>
</feature>
<evidence type="ECO:0000256" key="3">
    <source>
        <dbReference type="ARBA" id="ARBA00010015"/>
    </source>
</evidence>
<dbReference type="Pfam" id="PF02732">
    <property type="entry name" value="ERCC4"/>
    <property type="match status" value="1"/>
</dbReference>
<dbReference type="InterPro" id="IPR033309">
    <property type="entry name" value="Mus81"/>
</dbReference>
<comment type="function">
    <text evidence="13">Interacts with EME1 to form a DNA structure-specific endonuclease with substrate preference for branched DNA structures with a 5'-end at the branch nick. Typical substrates include 3'-flap structures, D-loops, replication forks and nicked Holliday junctions. May be required in mitosis for the processing of stalled or collapsed replication fork intermediates. May be required in meiosis for the repair of meiosis-specific double strand breaks subsequent to single-end invasion (SEI).</text>
</comment>
<dbReference type="GO" id="GO:0031573">
    <property type="term" value="P:mitotic intra-S DNA damage checkpoint signaling"/>
    <property type="evidence" value="ECO:0007669"/>
    <property type="project" value="TreeGrafter"/>
</dbReference>
<keyword evidence="12 13" id="KW-0539">Nucleus</keyword>
<evidence type="ECO:0000256" key="4">
    <source>
        <dbReference type="ARBA" id="ARBA00022722"/>
    </source>
</evidence>
<dbReference type="CDD" id="cd20074">
    <property type="entry name" value="XPF_nuclease_Mus81"/>
    <property type="match status" value="1"/>
</dbReference>